<protein>
    <recommendedName>
        <fullName evidence="2">Alpha-L-rhamnosidase six-hairpin glycosidase domain-containing protein</fullName>
    </recommendedName>
</protein>
<dbReference type="Pfam" id="PF17389">
    <property type="entry name" value="Bac_rhamnosid6H"/>
    <property type="match status" value="1"/>
</dbReference>
<feature type="chain" id="PRO_5001771482" description="Alpha-L-rhamnosidase six-hairpin glycosidase domain-containing protein" evidence="1">
    <location>
        <begin position="28"/>
        <end position="845"/>
    </location>
</feature>
<evidence type="ECO:0000313" key="3">
    <source>
        <dbReference type="EMBL" id="KEY72227.1"/>
    </source>
</evidence>
<evidence type="ECO:0000313" key="4">
    <source>
        <dbReference type="Proteomes" id="UP000028045"/>
    </source>
</evidence>
<organism evidence="3 4">
    <name type="scientific">Stachybotrys chartarum (strain CBS 109288 / IBT 7711)</name>
    <name type="common">Toxic black mold</name>
    <name type="synonym">Stilbospora chartarum</name>
    <dbReference type="NCBI Taxonomy" id="1280523"/>
    <lineage>
        <taxon>Eukaryota</taxon>
        <taxon>Fungi</taxon>
        <taxon>Dikarya</taxon>
        <taxon>Ascomycota</taxon>
        <taxon>Pezizomycotina</taxon>
        <taxon>Sordariomycetes</taxon>
        <taxon>Hypocreomycetidae</taxon>
        <taxon>Hypocreales</taxon>
        <taxon>Stachybotryaceae</taxon>
        <taxon>Stachybotrys</taxon>
    </lineage>
</organism>
<proteinExistence type="predicted"/>
<keyword evidence="1" id="KW-0732">Signal</keyword>
<dbReference type="EMBL" id="KL648097">
    <property type="protein sequence ID" value="KEY72227.1"/>
    <property type="molecule type" value="Genomic_DNA"/>
</dbReference>
<dbReference type="PANTHER" id="PTHR34987:SF4">
    <property type="entry name" value="ALPHA-L-RHAMNOSIDASE C-TERMINAL DOMAIN-CONTAINING PROTEIN"/>
    <property type="match status" value="1"/>
</dbReference>
<dbReference type="Gene3D" id="2.60.120.560">
    <property type="entry name" value="Exo-inulinase, domain 1"/>
    <property type="match status" value="1"/>
</dbReference>
<dbReference type="GO" id="GO:0003824">
    <property type="term" value="F:catalytic activity"/>
    <property type="evidence" value="ECO:0007669"/>
    <property type="project" value="UniProtKB-ARBA"/>
</dbReference>
<dbReference type="InterPro" id="IPR035396">
    <property type="entry name" value="Bac_rhamnosid6H"/>
</dbReference>
<dbReference type="Gene3D" id="1.50.10.10">
    <property type="match status" value="1"/>
</dbReference>
<feature type="signal peptide" evidence="1">
    <location>
        <begin position="1"/>
        <end position="27"/>
    </location>
</feature>
<gene>
    <name evidence="3" type="ORF">S7711_00226</name>
</gene>
<accession>A0A084B3U8</accession>
<dbReference type="GO" id="GO:0005975">
    <property type="term" value="P:carbohydrate metabolic process"/>
    <property type="evidence" value="ECO:0007669"/>
    <property type="project" value="InterPro"/>
</dbReference>
<dbReference type="InterPro" id="IPR012341">
    <property type="entry name" value="6hp_glycosidase-like_sf"/>
</dbReference>
<reference evidence="3 4" key="1">
    <citation type="journal article" date="2014" name="BMC Genomics">
        <title>Comparative genome sequencing reveals chemotype-specific gene clusters in the toxigenic black mold Stachybotrys.</title>
        <authorList>
            <person name="Semeiks J."/>
            <person name="Borek D."/>
            <person name="Otwinowski Z."/>
            <person name="Grishin N.V."/>
        </authorList>
    </citation>
    <scope>NUCLEOTIDE SEQUENCE [LARGE SCALE GENOMIC DNA]</scope>
    <source>
        <strain evidence="4">CBS 109288 / IBT 7711</strain>
    </source>
</reference>
<dbReference type="Gene3D" id="2.60.420.10">
    <property type="entry name" value="Maltose phosphorylase, domain 3"/>
    <property type="match status" value="1"/>
</dbReference>
<evidence type="ECO:0000259" key="2">
    <source>
        <dbReference type="Pfam" id="PF17389"/>
    </source>
</evidence>
<keyword evidence="4" id="KW-1185">Reference proteome</keyword>
<dbReference type="Proteomes" id="UP000028045">
    <property type="component" value="Unassembled WGS sequence"/>
</dbReference>
<name>A0A084B3U8_STACB</name>
<sequence>MPRLPLSLAKNLLGYLLALSSLSKATSVFEPVGLALGSQHSVCGSVFESFRLNQSFPLATLDYGHEVAGYPFFEVESVHGHVQVEVKYSEEAIGLNHNFSDGPFPYAVALANTYRVETYEITEPGRIDAFLLQGGQRWQSIRLLTDGEVVFTAVGFVPSIPVVDMDDLPGTFTSDNEMLNDIWKLGARAAVASCVESGTQKTMWEIDEENGAFIRGMRAGTTPNGTFFENYTLEFDTKIQSGGIGWTVAFPVASPARGIQLNLVAEHQPFVNANTTIFRPNSIIFGYGYSFVNVTTLTSWHLDTFEVPFSVRNNTWYRIKTVLGNGHLAVSVDNASIFNVTLGDYNIGESRIPGGSIDTLGSWGFGGWQDQAGHFRNVVVYDSASGTELYRNSMTDASAEGVVREYGVRTNYESVCLDGPKRDRLAWLGDFLHTVRIVGTSTSRYDLARGTLQLFVDWQTASGLMPYAPAIGYDPTVSSYEFARGGGRYFEKNEVYGIILPDYQILGVLSFAEYVRRSNDLGFAMATWNHWADNVDWISEGVNSTTGLLSLFGAFLGPSEGGAAINCAFVEALRAMAQVAVALEKHSDAGRYDAMATSLAHAINERLWNEELGIYGLSPSQMDEFSVSSIAFCVTSETASPQQAERFISALSQLRLGPGYKDSSLSNSSDPETNLSPNTNGFLLLALMQQQTPEISSVALALLRSLWKPMLSDKRTATGASWEYVNQQGKPGLGLFTSLSHPWGGAPTYILTEWMAGIQAAKNREGFGYEHWVINPQIGMHIGLKEVRSKVVTAFGGYLEVHWRIVATDMEVVILAPNITSGIFKLNGFEKRLSGRNRYMFSVAI</sequence>
<dbReference type="InterPro" id="IPR008928">
    <property type="entry name" value="6-hairpin_glycosidase_sf"/>
</dbReference>
<dbReference type="HOGENOM" id="CLU_007933_1_0_1"/>
<feature type="domain" description="Alpha-L-rhamnosidase six-hairpin glycosidase" evidence="2">
    <location>
        <begin position="405"/>
        <end position="615"/>
    </location>
</feature>
<dbReference type="SUPFAM" id="SSF48208">
    <property type="entry name" value="Six-hairpin glycosidases"/>
    <property type="match status" value="1"/>
</dbReference>
<evidence type="ECO:0000256" key="1">
    <source>
        <dbReference type="SAM" id="SignalP"/>
    </source>
</evidence>
<dbReference type="PANTHER" id="PTHR34987">
    <property type="entry name" value="C, PUTATIVE (AFU_ORTHOLOGUE AFUA_3G02880)-RELATED"/>
    <property type="match status" value="1"/>
</dbReference>
<dbReference type="AlphaFoldDB" id="A0A084B3U8"/>
<dbReference type="OrthoDB" id="10036721at2759"/>